<dbReference type="AlphaFoldDB" id="A0A6C0EW45"/>
<evidence type="ECO:0000313" key="1">
    <source>
        <dbReference type="EMBL" id="QHT33414.1"/>
    </source>
</evidence>
<reference evidence="1" key="1">
    <citation type="journal article" date="2020" name="Nature">
        <title>Giant virus diversity and host interactions through global metagenomics.</title>
        <authorList>
            <person name="Schulz F."/>
            <person name="Roux S."/>
            <person name="Paez-Espino D."/>
            <person name="Jungbluth S."/>
            <person name="Walsh D.A."/>
            <person name="Denef V.J."/>
            <person name="McMahon K.D."/>
            <person name="Konstantinidis K.T."/>
            <person name="Eloe-Fadrosh E.A."/>
            <person name="Kyrpides N.C."/>
            <person name="Woyke T."/>
        </authorList>
    </citation>
    <scope>NUCLEOTIDE SEQUENCE</scope>
    <source>
        <strain evidence="1">GVMAG-M-3300009161-36</strain>
    </source>
</reference>
<protein>
    <submittedName>
        <fullName evidence="1">Uncharacterized protein</fullName>
    </submittedName>
</protein>
<sequence>MYKKPMQNKSKLTSQSNANTKTFNIQPYMIKIYFPTISLHKIQEVIKYNSKTPQTSKISQYLVNEKSKSVIYGSTGIFEVLNDNIYQLYPIDKPVTEINIRKESNNGLHILIDSSYMKRADTPSFQIPYIHNIKEKTINTYKNDNTSNLKFIIEFENDVVSDFYAVITSNEISKNEKNEIEINKFVKDELLSFLSRLNLYR</sequence>
<name>A0A6C0EW45_9ZZZZ</name>
<accession>A0A6C0EW45</accession>
<dbReference type="EMBL" id="MN738968">
    <property type="protein sequence ID" value="QHT33414.1"/>
    <property type="molecule type" value="Genomic_DNA"/>
</dbReference>
<organism evidence="1">
    <name type="scientific">viral metagenome</name>
    <dbReference type="NCBI Taxonomy" id="1070528"/>
    <lineage>
        <taxon>unclassified sequences</taxon>
        <taxon>metagenomes</taxon>
        <taxon>organismal metagenomes</taxon>
    </lineage>
</organism>
<proteinExistence type="predicted"/>